<protein>
    <submittedName>
        <fullName evidence="1">Uncharacterized protein</fullName>
    </submittedName>
</protein>
<keyword evidence="2" id="KW-1185">Reference proteome</keyword>
<dbReference type="RefSeq" id="WP_283211129.1">
    <property type="nucleotide sequence ID" value="NZ_JASGBI010000001.1"/>
</dbReference>
<name>A0ABT6XCH1_9GAMM</name>
<evidence type="ECO:0000313" key="2">
    <source>
        <dbReference type="Proteomes" id="UP001321580"/>
    </source>
</evidence>
<comment type="caution">
    <text evidence="1">The sequence shown here is derived from an EMBL/GenBank/DDBJ whole genome shotgun (WGS) entry which is preliminary data.</text>
</comment>
<dbReference type="EMBL" id="JASGBI010000001">
    <property type="protein sequence ID" value="MDI9237618.1"/>
    <property type="molecule type" value="Genomic_DNA"/>
</dbReference>
<reference evidence="1 2" key="1">
    <citation type="submission" date="2023-05" db="EMBL/GenBank/DDBJ databases">
        <title>Lysobacter sp. strain LF1 Genome sequencing and assembly.</title>
        <authorList>
            <person name="Jung Y."/>
        </authorList>
    </citation>
    <scope>NUCLEOTIDE SEQUENCE [LARGE SCALE GENOMIC DNA]</scope>
    <source>
        <strain evidence="1 2">LF1</strain>
    </source>
</reference>
<organism evidence="1 2">
    <name type="scientific">Lysobacter stagni</name>
    <dbReference type="NCBI Taxonomy" id="3045172"/>
    <lineage>
        <taxon>Bacteria</taxon>
        <taxon>Pseudomonadati</taxon>
        <taxon>Pseudomonadota</taxon>
        <taxon>Gammaproteobacteria</taxon>
        <taxon>Lysobacterales</taxon>
        <taxon>Lysobacteraceae</taxon>
        <taxon>Lysobacter</taxon>
    </lineage>
</organism>
<accession>A0ABT6XCH1</accession>
<dbReference type="Proteomes" id="UP001321580">
    <property type="component" value="Unassembled WGS sequence"/>
</dbReference>
<gene>
    <name evidence="1" type="ORF">QLQ15_01675</name>
</gene>
<sequence>MPTLFTAATIVLACTVVLAWPLLKHRMAQWNADRSIVAADDSTQWDLIRTYLQHLHPYDSSRNAHLYFDTKSAMLCADERPEPCDRYEFLVVGREDALVDRTYTAVPLDLQRKLDRMALARTYNPDPRLSNVQTLTDAEKGAFDRICRQAAPNEWPLLIRMSRAAVDDAGGHALAMVLVRNCEAYESASHGVASFTRTGDGGSWTIVESNVAMRSSDSLLTSR</sequence>
<evidence type="ECO:0000313" key="1">
    <source>
        <dbReference type="EMBL" id="MDI9237618.1"/>
    </source>
</evidence>
<proteinExistence type="predicted"/>